<evidence type="ECO:0000256" key="2">
    <source>
        <dbReference type="ARBA" id="ARBA00023002"/>
    </source>
</evidence>
<keyword evidence="2" id="KW-0560">Oxidoreductase</keyword>
<dbReference type="InterPro" id="IPR002347">
    <property type="entry name" value="SDR_fam"/>
</dbReference>
<evidence type="ECO:0000256" key="1">
    <source>
        <dbReference type="ARBA" id="ARBA00006484"/>
    </source>
</evidence>
<comment type="similarity">
    <text evidence="1">Belongs to the short-chain dehydrogenases/reductases (SDR) family.</text>
</comment>
<dbReference type="GeneID" id="54473794"/>
<sequence length="231" mass="24594">MASNQVALILGAGPRVGTAVAKSLSSKGYAVAVTSRRGTGSKDANGFVSLKADFSDPNSIPTLFRDVETHLGSPPSVVVYNAAGMTPPPDKDSVLSIPADRFAADLTINTISSYVAAQECIKAWERLPKETKKTFIYTGNVLNTVVLPVPMMVTLGVGKSASAYWIGVADATYSARGHRFFYADERHADGKMKGMDLDGPAHGEFYAQLADHPADVPWHATFLKGKGYVKA</sequence>
<dbReference type="AlphaFoldDB" id="A0A6A6Q4G9"/>
<dbReference type="OrthoDB" id="5336600at2759"/>
<dbReference type="RefSeq" id="XP_033593443.1">
    <property type="nucleotide sequence ID" value="XM_033732792.1"/>
</dbReference>
<keyword evidence="4" id="KW-1185">Reference proteome</keyword>
<dbReference type="InterPro" id="IPR036291">
    <property type="entry name" value="NAD(P)-bd_dom_sf"/>
</dbReference>
<reference evidence="3" key="1">
    <citation type="journal article" date="2020" name="Stud. Mycol.">
        <title>101 Dothideomycetes genomes: a test case for predicting lifestyles and emergence of pathogens.</title>
        <authorList>
            <person name="Haridas S."/>
            <person name="Albert R."/>
            <person name="Binder M."/>
            <person name="Bloem J."/>
            <person name="Labutti K."/>
            <person name="Salamov A."/>
            <person name="Andreopoulos B."/>
            <person name="Baker S."/>
            <person name="Barry K."/>
            <person name="Bills G."/>
            <person name="Bluhm B."/>
            <person name="Cannon C."/>
            <person name="Castanera R."/>
            <person name="Culley D."/>
            <person name="Daum C."/>
            <person name="Ezra D."/>
            <person name="Gonzalez J."/>
            <person name="Henrissat B."/>
            <person name="Kuo A."/>
            <person name="Liang C."/>
            <person name="Lipzen A."/>
            <person name="Lutzoni F."/>
            <person name="Magnuson J."/>
            <person name="Mondo S."/>
            <person name="Nolan M."/>
            <person name="Ohm R."/>
            <person name="Pangilinan J."/>
            <person name="Park H.-J."/>
            <person name="Ramirez L."/>
            <person name="Alfaro M."/>
            <person name="Sun H."/>
            <person name="Tritt A."/>
            <person name="Yoshinaga Y."/>
            <person name="Zwiers L.-H."/>
            <person name="Turgeon B."/>
            <person name="Goodwin S."/>
            <person name="Spatafora J."/>
            <person name="Crous P."/>
            <person name="Grigoriev I."/>
        </authorList>
    </citation>
    <scope>NUCLEOTIDE SEQUENCE</scope>
    <source>
        <strain evidence="3">CBS 113389</strain>
    </source>
</reference>
<dbReference type="EMBL" id="MU001632">
    <property type="protein sequence ID" value="KAF2486874.1"/>
    <property type="molecule type" value="Genomic_DNA"/>
</dbReference>
<gene>
    <name evidence="3" type="ORF">BDY17DRAFT_292283</name>
</gene>
<name>A0A6A6Q4G9_9PEZI</name>
<evidence type="ECO:0008006" key="5">
    <source>
        <dbReference type="Google" id="ProtNLM"/>
    </source>
</evidence>
<dbReference type="GO" id="GO:0016491">
    <property type="term" value="F:oxidoreductase activity"/>
    <property type="evidence" value="ECO:0007669"/>
    <property type="project" value="UniProtKB-KW"/>
</dbReference>
<evidence type="ECO:0000313" key="3">
    <source>
        <dbReference type="EMBL" id="KAF2486874.1"/>
    </source>
</evidence>
<accession>A0A6A6Q4G9</accession>
<dbReference type="PANTHER" id="PTHR43669:SF4">
    <property type="entry name" value="SHORT-CHAIN DEHYDROGENASE"/>
    <property type="match status" value="1"/>
</dbReference>
<dbReference type="SUPFAM" id="SSF51735">
    <property type="entry name" value="NAD(P)-binding Rossmann-fold domains"/>
    <property type="match status" value="1"/>
</dbReference>
<protein>
    <recommendedName>
        <fullName evidence="5">Short-chain dehydrogenase</fullName>
    </recommendedName>
</protein>
<proteinExistence type="inferred from homology"/>
<dbReference type="PANTHER" id="PTHR43669">
    <property type="entry name" value="5-KETO-D-GLUCONATE 5-REDUCTASE"/>
    <property type="match status" value="1"/>
</dbReference>
<dbReference type="Pfam" id="PF13561">
    <property type="entry name" value="adh_short_C2"/>
    <property type="match status" value="1"/>
</dbReference>
<organism evidence="3 4">
    <name type="scientific">Neohortaea acidophila</name>
    <dbReference type="NCBI Taxonomy" id="245834"/>
    <lineage>
        <taxon>Eukaryota</taxon>
        <taxon>Fungi</taxon>
        <taxon>Dikarya</taxon>
        <taxon>Ascomycota</taxon>
        <taxon>Pezizomycotina</taxon>
        <taxon>Dothideomycetes</taxon>
        <taxon>Dothideomycetidae</taxon>
        <taxon>Mycosphaerellales</taxon>
        <taxon>Teratosphaeriaceae</taxon>
        <taxon>Neohortaea</taxon>
    </lineage>
</organism>
<evidence type="ECO:0000313" key="4">
    <source>
        <dbReference type="Proteomes" id="UP000799767"/>
    </source>
</evidence>
<dbReference type="Proteomes" id="UP000799767">
    <property type="component" value="Unassembled WGS sequence"/>
</dbReference>
<dbReference type="Gene3D" id="3.40.50.720">
    <property type="entry name" value="NAD(P)-binding Rossmann-like Domain"/>
    <property type="match status" value="1"/>
</dbReference>